<protein>
    <recommendedName>
        <fullName evidence="4">VWFA domain-containing protein</fullName>
    </recommendedName>
</protein>
<dbReference type="NCBIfam" id="NF041940">
    <property type="entry name" value="choice_anch_X"/>
    <property type="match status" value="1"/>
</dbReference>
<comment type="caution">
    <text evidence="5">The sequence shown here is derived from an EMBL/GenBank/DDBJ whole genome shotgun (WGS) entry which is preliminary data.</text>
</comment>
<feature type="compositionally biased region" description="Basic and acidic residues" evidence="1">
    <location>
        <begin position="718"/>
        <end position="730"/>
    </location>
</feature>
<accession>A0ABN2CJL7</accession>
<dbReference type="CDD" id="cd00198">
    <property type="entry name" value="vWFA"/>
    <property type="match status" value="1"/>
</dbReference>
<feature type="domain" description="VWFA" evidence="4">
    <location>
        <begin position="30"/>
        <end position="241"/>
    </location>
</feature>
<keyword evidence="6" id="KW-1185">Reference proteome</keyword>
<evidence type="ECO:0000313" key="6">
    <source>
        <dbReference type="Proteomes" id="UP001501470"/>
    </source>
</evidence>
<dbReference type="RefSeq" id="WP_344511416.1">
    <property type="nucleotide sequence ID" value="NZ_BAAAQD010000028.1"/>
</dbReference>
<feature type="transmembrane region" description="Helical" evidence="2">
    <location>
        <begin position="581"/>
        <end position="605"/>
    </location>
</feature>
<reference evidence="5 6" key="1">
    <citation type="journal article" date="2019" name="Int. J. Syst. Evol. Microbiol.">
        <title>The Global Catalogue of Microorganisms (GCM) 10K type strain sequencing project: providing services to taxonomists for standard genome sequencing and annotation.</title>
        <authorList>
            <consortium name="The Broad Institute Genomics Platform"/>
            <consortium name="The Broad Institute Genome Sequencing Center for Infectious Disease"/>
            <person name="Wu L."/>
            <person name="Ma J."/>
        </authorList>
    </citation>
    <scope>NUCLEOTIDE SEQUENCE [LARGE SCALE GENOMIC DNA]</scope>
    <source>
        <strain evidence="5 6">JCM 15933</strain>
    </source>
</reference>
<keyword evidence="2" id="KW-0812">Transmembrane</keyword>
<feature type="region of interest" description="Disordered" evidence="1">
    <location>
        <begin position="652"/>
        <end position="674"/>
    </location>
</feature>
<feature type="chain" id="PRO_5046571525" description="VWFA domain-containing protein" evidence="3">
    <location>
        <begin position="22"/>
        <end position="740"/>
    </location>
</feature>
<keyword evidence="3" id="KW-0732">Signal</keyword>
<dbReference type="PROSITE" id="PS50234">
    <property type="entry name" value="VWFA"/>
    <property type="match status" value="1"/>
</dbReference>
<dbReference type="Gene3D" id="3.40.50.410">
    <property type="entry name" value="von Willebrand factor, type A domain"/>
    <property type="match status" value="1"/>
</dbReference>
<dbReference type="InterPro" id="IPR036465">
    <property type="entry name" value="vWFA_dom_sf"/>
</dbReference>
<gene>
    <name evidence="5" type="ORF">GCM10009827_095260</name>
</gene>
<feature type="region of interest" description="Disordered" evidence="1">
    <location>
        <begin position="292"/>
        <end position="312"/>
    </location>
</feature>
<proteinExistence type="predicted"/>
<name>A0ABN2CJL7_9ACTN</name>
<organism evidence="5 6">
    <name type="scientific">Dactylosporangium maewongense</name>
    <dbReference type="NCBI Taxonomy" id="634393"/>
    <lineage>
        <taxon>Bacteria</taxon>
        <taxon>Bacillati</taxon>
        <taxon>Actinomycetota</taxon>
        <taxon>Actinomycetes</taxon>
        <taxon>Micromonosporales</taxon>
        <taxon>Micromonosporaceae</taxon>
        <taxon>Dactylosporangium</taxon>
    </lineage>
</organism>
<evidence type="ECO:0000313" key="5">
    <source>
        <dbReference type="EMBL" id="GAA1559216.1"/>
    </source>
</evidence>
<evidence type="ECO:0000256" key="1">
    <source>
        <dbReference type="SAM" id="MobiDB-lite"/>
    </source>
</evidence>
<dbReference type="SMART" id="SM00327">
    <property type="entry name" value="VWA"/>
    <property type="match status" value="1"/>
</dbReference>
<dbReference type="InterPro" id="IPR002035">
    <property type="entry name" value="VWF_A"/>
</dbReference>
<keyword evidence="2" id="KW-0472">Membrane</keyword>
<dbReference type="Proteomes" id="UP001501470">
    <property type="component" value="Unassembled WGS sequence"/>
</dbReference>
<feature type="signal peptide" evidence="3">
    <location>
        <begin position="1"/>
        <end position="21"/>
    </location>
</feature>
<evidence type="ECO:0000256" key="3">
    <source>
        <dbReference type="SAM" id="SignalP"/>
    </source>
</evidence>
<sequence length="740" mass="77212">MALVALAACAGVFAGAGPAAAEEGEVKPIDVVVAVDESGSLRPEAVIQEKAAATTIALGELSAQSRVIVFGFASRGTKPAVESQRCELRPGAGAADREAMGRCIQQNINLRAGGDGDDTDFVAALNQGISDLGGSDRPKVLFLLTDGRLDVRGDTSYGPNDTAQQQHAEDLLRRQVLPKAKERGVQVWPLGFGGDIDQTMLEFFAANGGRAQCDGREVTPKATLVQDSGGARLLKSMQEAFATARCGGSSFAEPTTLDGGGEVTLKVPIPAIATDGTITVYKADPAVSVTFTDPDGRKAPSSGEADGSTFELAGNSGTVEALRIRNPKPGDWAVKLVAPGGMSKQLVTASALWQGVLRSVFVLDPPSPAPGQAFTVYMRPHTRSLEITDPKILEGLTFSARLTGAGADTSVALLDDGKDADAKAGDAIYSASFQLPANASGRYTVRGVASGTGVAADEHSETFEPGKPTDVNAQIAFDRAPAEAGSTRSGVVRVTNRGTAPKEVRLLVKDLNRSGSVSVSPATAAAAPGQSEFKFSLAFAKDAVGPSGGVLQLVDAASGDVLTNTPLGVTVTERPSWPQRYFWWLVGAAVLLAAAAVKAALMLVARVRGQDVRGLQFALYRGNQQQGGVLGPEPEHRSNRFDFDILVPQDHRDPAGLRSTNTGEGPYTARRGGKSGVLLEHPGAGKPLELLTDGPAVDLQHLPGGYSIAVRDSGQVPKQRDYDPPQHEDTSPTNRAPEYL</sequence>
<evidence type="ECO:0000256" key="2">
    <source>
        <dbReference type="SAM" id="Phobius"/>
    </source>
</evidence>
<feature type="region of interest" description="Disordered" evidence="1">
    <location>
        <begin position="708"/>
        <end position="740"/>
    </location>
</feature>
<evidence type="ECO:0000259" key="4">
    <source>
        <dbReference type="PROSITE" id="PS50234"/>
    </source>
</evidence>
<dbReference type="SUPFAM" id="SSF53300">
    <property type="entry name" value="vWA-like"/>
    <property type="match status" value="1"/>
</dbReference>
<dbReference type="EMBL" id="BAAAQD010000028">
    <property type="protein sequence ID" value="GAA1559216.1"/>
    <property type="molecule type" value="Genomic_DNA"/>
</dbReference>
<keyword evidence="2" id="KW-1133">Transmembrane helix</keyword>